<evidence type="ECO:0000256" key="1">
    <source>
        <dbReference type="ARBA" id="ARBA00004240"/>
    </source>
</evidence>
<dbReference type="Gene3D" id="3.40.50.2000">
    <property type="entry name" value="Glycogen Phosphorylase B"/>
    <property type="match status" value="1"/>
</dbReference>
<dbReference type="InterPro" id="IPR007235">
    <property type="entry name" value="Glyco_trans_28_C"/>
</dbReference>
<gene>
    <name evidence="10" type="primary">LOC106478830</name>
</gene>
<keyword evidence="7" id="KW-0256">Endoplasmic reticulum</keyword>
<evidence type="ECO:0000259" key="8">
    <source>
        <dbReference type="Pfam" id="PF04101"/>
    </source>
</evidence>
<dbReference type="PANTHER" id="PTHR12867">
    <property type="entry name" value="GLYCOSYL TRANSFERASE-RELATED"/>
    <property type="match status" value="1"/>
</dbReference>
<keyword evidence="9" id="KW-1185">Reference proteome</keyword>
<comment type="subcellular location">
    <subcellularLocation>
        <location evidence="1">Endoplasmic reticulum</location>
    </subcellularLocation>
</comment>
<dbReference type="SUPFAM" id="SSF53756">
    <property type="entry name" value="UDP-Glycosyltransferase/glycogen phosphorylase"/>
    <property type="match status" value="1"/>
</dbReference>
<proteinExistence type="inferred from homology"/>
<dbReference type="GeneID" id="106478830"/>
<feature type="domain" description="Glycosyl transferase family 28 C-terminal" evidence="8">
    <location>
        <begin position="19"/>
        <end position="150"/>
    </location>
</feature>
<evidence type="ECO:0000256" key="7">
    <source>
        <dbReference type="ARBA" id="ARBA00022824"/>
    </source>
</evidence>
<evidence type="ECO:0000256" key="4">
    <source>
        <dbReference type="ARBA" id="ARBA00017468"/>
    </source>
</evidence>
<name>A0ABM1C621_LIMPO</name>
<dbReference type="PANTHER" id="PTHR12867:SF6">
    <property type="entry name" value="N-ACETYLGLUCOSAMINYLDIPHOSPHODOLICHOL N-ACETYLGLUCOSAMINYLTRANSFERASE"/>
    <property type="match status" value="1"/>
</dbReference>
<evidence type="ECO:0000256" key="2">
    <source>
        <dbReference type="ARBA" id="ARBA00006962"/>
    </source>
</evidence>
<keyword evidence="5" id="KW-0328">Glycosyltransferase</keyword>
<organism evidence="9 10">
    <name type="scientific">Limulus polyphemus</name>
    <name type="common">Atlantic horseshoe crab</name>
    <dbReference type="NCBI Taxonomy" id="6850"/>
    <lineage>
        <taxon>Eukaryota</taxon>
        <taxon>Metazoa</taxon>
        <taxon>Ecdysozoa</taxon>
        <taxon>Arthropoda</taxon>
        <taxon>Chelicerata</taxon>
        <taxon>Merostomata</taxon>
        <taxon>Xiphosura</taxon>
        <taxon>Limulidae</taxon>
        <taxon>Limulus</taxon>
    </lineage>
</organism>
<evidence type="ECO:0000313" key="9">
    <source>
        <dbReference type="Proteomes" id="UP000694941"/>
    </source>
</evidence>
<dbReference type="Proteomes" id="UP000694941">
    <property type="component" value="Unplaced"/>
</dbReference>
<dbReference type="EC" id="2.4.1.141" evidence="3"/>
<evidence type="ECO:0000256" key="6">
    <source>
        <dbReference type="ARBA" id="ARBA00022679"/>
    </source>
</evidence>
<protein>
    <recommendedName>
        <fullName evidence="4">UDP-N-acetylglucosamine transferase subunit ALG13</fullName>
        <ecNumber evidence="3">2.4.1.141</ecNumber>
    </recommendedName>
</protein>
<evidence type="ECO:0000313" key="10">
    <source>
        <dbReference type="RefSeq" id="XP_013794856.1"/>
    </source>
</evidence>
<dbReference type="RefSeq" id="XP_013794856.1">
    <property type="nucleotide sequence ID" value="XM_013939402.2"/>
</dbReference>
<evidence type="ECO:0000256" key="3">
    <source>
        <dbReference type="ARBA" id="ARBA00012614"/>
    </source>
</evidence>
<dbReference type="Pfam" id="PF04101">
    <property type="entry name" value="Glyco_tran_28_C"/>
    <property type="match status" value="1"/>
</dbReference>
<comment type="similarity">
    <text evidence="2">Belongs to the glycosyltransferase 28 family.</text>
</comment>
<accession>A0ABM1C621</accession>
<evidence type="ECO:0000256" key="5">
    <source>
        <dbReference type="ARBA" id="ARBA00022676"/>
    </source>
</evidence>
<sequence length="175" mass="19841">MKSLQLLYETRSNNKREFGTTSFDQLVETVITPEVLQILSGRGYEKILIQIGKGDFQPVQDDTHVEQIIEYYRYKESIESDIREASLVISHAGAGSVLETLRARKPLIVVINENLMGNHQMELAYQLFQDGHLYYCKCGTLKETLASMDEGQLIPFCGGEPAKFAQFINRVMGVM</sequence>
<dbReference type="GO" id="GO:0016740">
    <property type="term" value="F:transferase activity"/>
    <property type="evidence" value="ECO:0007669"/>
    <property type="project" value="UniProtKB-KW"/>
</dbReference>
<dbReference type="InterPro" id="IPR039042">
    <property type="entry name" value="Alg13-like"/>
</dbReference>
<keyword evidence="6 10" id="KW-0808">Transferase</keyword>
<reference evidence="10" key="1">
    <citation type="submission" date="2025-08" db="UniProtKB">
        <authorList>
            <consortium name="RefSeq"/>
        </authorList>
    </citation>
    <scope>IDENTIFICATION</scope>
    <source>
        <tissue evidence="10">Muscle</tissue>
    </source>
</reference>